<name>A0A9W8LS44_9FUNG</name>
<evidence type="ECO:0000256" key="2">
    <source>
        <dbReference type="ARBA" id="ARBA00022618"/>
    </source>
</evidence>
<reference evidence="9" key="1">
    <citation type="submission" date="2022-07" db="EMBL/GenBank/DDBJ databases">
        <title>Phylogenomic reconstructions and comparative analyses of Kickxellomycotina fungi.</title>
        <authorList>
            <person name="Reynolds N.K."/>
            <person name="Stajich J.E."/>
            <person name="Barry K."/>
            <person name="Grigoriev I.V."/>
            <person name="Crous P."/>
            <person name="Smith M.E."/>
        </authorList>
    </citation>
    <scope>NUCLEOTIDE SEQUENCE</scope>
    <source>
        <strain evidence="9">NRRL 1565</strain>
    </source>
</reference>
<dbReference type="AlphaFoldDB" id="A0A9W8LS44"/>
<dbReference type="EMBL" id="JANBUO010000959">
    <property type="protein sequence ID" value="KAJ2800571.1"/>
    <property type="molecule type" value="Genomic_DNA"/>
</dbReference>
<feature type="non-terminal residue" evidence="9">
    <location>
        <position position="1"/>
    </location>
</feature>
<organism evidence="9 10">
    <name type="scientific">Coemansia guatemalensis</name>
    <dbReference type="NCBI Taxonomy" id="2761395"/>
    <lineage>
        <taxon>Eukaryota</taxon>
        <taxon>Fungi</taxon>
        <taxon>Fungi incertae sedis</taxon>
        <taxon>Zoopagomycota</taxon>
        <taxon>Kickxellomycotina</taxon>
        <taxon>Kickxellomycetes</taxon>
        <taxon>Kickxellales</taxon>
        <taxon>Kickxellaceae</taxon>
        <taxon>Coemansia</taxon>
    </lineage>
</organism>
<evidence type="ECO:0000313" key="10">
    <source>
        <dbReference type="Proteomes" id="UP001140094"/>
    </source>
</evidence>
<dbReference type="InterPro" id="IPR016024">
    <property type="entry name" value="ARM-type_fold"/>
</dbReference>
<evidence type="ECO:0000256" key="7">
    <source>
        <dbReference type="SAM" id="MobiDB-lite"/>
    </source>
</evidence>
<keyword evidence="3" id="KW-0131">Cell cycle</keyword>
<evidence type="ECO:0000256" key="1">
    <source>
        <dbReference type="ARBA" id="ARBA00008384"/>
    </source>
</evidence>
<dbReference type="Proteomes" id="UP001140094">
    <property type="component" value="Unassembled WGS sequence"/>
</dbReference>
<evidence type="ECO:0000256" key="4">
    <source>
        <dbReference type="ARBA" id="ARBA00044746"/>
    </source>
</evidence>
<dbReference type="GO" id="GO:0005829">
    <property type="term" value="C:cytosol"/>
    <property type="evidence" value="ECO:0007669"/>
    <property type="project" value="TreeGrafter"/>
</dbReference>
<comment type="similarity">
    <text evidence="1">Belongs to the ataxin-10 family.</text>
</comment>
<dbReference type="Pfam" id="PF09759">
    <property type="entry name" value="Atx10homo_assoc"/>
    <property type="match status" value="1"/>
</dbReference>
<comment type="caution">
    <text evidence="9">The sequence shown here is derived from an EMBL/GenBank/DDBJ whole genome shotgun (WGS) entry which is preliminary data.</text>
</comment>
<evidence type="ECO:0000256" key="6">
    <source>
        <dbReference type="ARBA" id="ARBA00044805"/>
    </source>
</evidence>
<dbReference type="Gene3D" id="1.25.10.10">
    <property type="entry name" value="Leucine-rich Repeat Variant"/>
    <property type="match status" value="1"/>
</dbReference>
<dbReference type="OrthoDB" id="379794at2759"/>
<feature type="region of interest" description="Disordered" evidence="7">
    <location>
        <begin position="72"/>
        <end position="94"/>
    </location>
</feature>
<dbReference type="GO" id="GO:0051301">
    <property type="term" value="P:cell division"/>
    <property type="evidence" value="ECO:0007669"/>
    <property type="project" value="UniProtKB-KW"/>
</dbReference>
<protein>
    <recommendedName>
        <fullName evidence="5">Ataxin-10 homolog</fullName>
    </recommendedName>
    <alternativeName>
        <fullName evidence="6">Copper transport protein 86</fullName>
    </alternativeName>
</protein>
<evidence type="ECO:0000256" key="3">
    <source>
        <dbReference type="ARBA" id="ARBA00023306"/>
    </source>
</evidence>
<keyword evidence="2" id="KW-0132">Cell division</keyword>
<dbReference type="PANTHER" id="PTHR13255">
    <property type="entry name" value="ATAXIN-10"/>
    <property type="match status" value="1"/>
</dbReference>
<sequence length="94" mass="10888">NPVVQDQVREQDGLALVLDHMRIDENHPFIKEYAVVALRNLLEGNDASQDYVRHMGAIEAVQDPRMASAGFHTRIDENGQPFFERDQYQHEKQQ</sequence>
<dbReference type="SUPFAM" id="SSF48371">
    <property type="entry name" value="ARM repeat"/>
    <property type="match status" value="1"/>
</dbReference>
<comment type="function">
    <text evidence="4">May play a role in the regulation of cytokinesis.</text>
</comment>
<dbReference type="InterPro" id="IPR051374">
    <property type="entry name" value="Ataxin-10/CTR86_families"/>
</dbReference>
<dbReference type="InterPro" id="IPR019156">
    <property type="entry name" value="Ataxin-10_domain"/>
</dbReference>
<feature type="compositionally biased region" description="Basic and acidic residues" evidence="7">
    <location>
        <begin position="73"/>
        <end position="94"/>
    </location>
</feature>
<keyword evidence="10" id="KW-1185">Reference proteome</keyword>
<gene>
    <name evidence="9" type="primary">CTR86</name>
    <name evidence="9" type="ORF">H4R20_004009</name>
</gene>
<feature type="domain" description="Ataxin-10" evidence="8">
    <location>
        <begin position="2"/>
        <end position="80"/>
    </location>
</feature>
<proteinExistence type="inferred from homology"/>
<evidence type="ECO:0000256" key="5">
    <source>
        <dbReference type="ARBA" id="ARBA00044801"/>
    </source>
</evidence>
<dbReference type="PANTHER" id="PTHR13255:SF0">
    <property type="entry name" value="ATAXIN-10"/>
    <property type="match status" value="1"/>
</dbReference>
<evidence type="ECO:0000313" key="9">
    <source>
        <dbReference type="EMBL" id="KAJ2800571.1"/>
    </source>
</evidence>
<dbReference type="InterPro" id="IPR011989">
    <property type="entry name" value="ARM-like"/>
</dbReference>
<evidence type="ECO:0000259" key="8">
    <source>
        <dbReference type="Pfam" id="PF09759"/>
    </source>
</evidence>
<accession>A0A9W8LS44</accession>